<dbReference type="RefSeq" id="XP_001019652.3">
    <property type="nucleotide sequence ID" value="XM_001019652.3"/>
</dbReference>
<accession>I7M265</accession>
<dbReference type="KEGG" id="tet:TTHERM_00133730"/>
<sequence>MSLKTYINKKKSQNLGSSQSSAAALTSLQSNCFTAKGQMVSQNSQNSQNTIQMQCNTQTQQILSQASQFPVPKNSSLMIEEPNIFGQTGYSSFKNKNLNSTQNTSFLNQLSQDEANDSYNQILHENNFIQNPNLNQSFLNQSYQLLSQHNLKQSQLFLPAIQESKVSQFDGKSSQIFNPSESRLNHPNLIQSSLMVGQISQQQQLANISLQLLQDEILKQKIEQRERELILKQELLQEMRDLKHFFQSNVIKQIEDKNEQMQGECQKSIEEVQKKVENVVKTIFDYIKDEKQEEKKKNSVAQSDYAQDISDLYNTVNSIKGKLDKEGLNQQFQQDLNKAIKIIFSKINSAKRSVKKQIVQTNMSLRNKRKKATQTQNN</sequence>
<name>I7M265_TETTS</name>
<dbReference type="GeneID" id="7829243"/>
<proteinExistence type="predicted"/>
<dbReference type="SMR" id="I7M265"/>
<keyword evidence="2" id="KW-1185">Reference proteome</keyword>
<evidence type="ECO:0000313" key="1">
    <source>
        <dbReference type="EMBL" id="EAR99407.3"/>
    </source>
</evidence>
<evidence type="ECO:0000313" key="2">
    <source>
        <dbReference type="Proteomes" id="UP000009168"/>
    </source>
</evidence>
<dbReference type="EMBL" id="GG662639">
    <property type="protein sequence ID" value="EAR99407.3"/>
    <property type="molecule type" value="Genomic_DNA"/>
</dbReference>
<reference evidence="2" key="1">
    <citation type="journal article" date="2006" name="PLoS Biol.">
        <title>Macronuclear genome sequence of the ciliate Tetrahymena thermophila, a model eukaryote.</title>
        <authorList>
            <person name="Eisen J.A."/>
            <person name="Coyne R.S."/>
            <person name="Wu M."/>
            <person name="Wu D."/>
            <person name="Thiagarajan M."/>
            <person name="Wortman J.R."/>
            <person name="Badger J.H."/>
            <person name="Ren Q."/>
            <person name="Amedeo P."/>
            <person name="Jones K.M."/>
            <person name="Tallon L.J."/>
            <person name="Delcher A.L."/>
            <person name="Salzberg S.L."/>
            <person name="Silva J.C."/>
            <person name="Haas B.J."/>
            <person name="Majoros W.H."/>
            <person name="Farzad M."/>
            <person name="Carlton J.M."/>
            <person name="Smith R.K. Jr."/>
            <person name="Garg J."/>
            <person name="Pearlman R.E."/>
            <person name="Karrer K.M."/>
            <person name="Sun L."/>
            <person name="Manning G."/>
            <person name="Elde N.C."/>
            <person name="Turkewitz A.P."/>
            <person name="Asai D.J."/>
            <person name="Wilkes D.E."/>
            <person name="Wang Y."/>
            <person name="Cai H."/>
            <person name="Collins K."/>
            <person name="Stewart B.A."/>
            <person name="Lee S.R."/>
            <person name="Wilamowska K."/>
            <person name="Weinberg Z."/>
            <person name="Ruzzo W.L."/>
            <person name="Wloga D."/>
            <person name="Gaertig J."/>
            <person name="Frankel J."/>
            <person name="Tsao C.-C."/>
            <person name="Gorovsky M.A."/>
            <person name="Keeling P.J."/>
            <person name="Waller R.F."/>
            <person name="Patron N.J."/>
            <person name="Cherry J.M."/>
            <person name="Stover N.A."/>
            <person name="Krieger C.J."/>
            <person name="del Toro C."/>
            <person name="Ryder H.F."/>
            <person name="Williamson S.C."/>
            <person name="Barbeau R.A."/>
            <person name="Hamilton E.P."/>
            <person name="Orias E."/>
        </authorList>
    </citation>
    <scope>NUCLEOTIDE SEQUENCE [LARGE SCALE GENOMIC DNA]</scope>
    <source>
        <strain evidence="2">SB210</strain>
    </source>
</reference>
<dbReference type="InParanoid" id="I7M265"/>
<dbReference type="AlphaFoldDB" id="I7M265"/>
<dbReference type="Proteomes" id="UP000009168">
    <property type="component" value="Unassembled WGS sequence"/>
</dbReference>
<gene>
    <name evidence="1" type="ORF">TTHERM_00133730</name>
</gene>
<organism evidence="1 2">
    <name type="scientific">Tetrahymena thermophila (strain SB210)</name>
    <dbReference type="NCBI Taxonomy" id="312017"/>
    <lineage>
        <taxon>Eukaryota</taxon>
        <taxon>Sar</taxon>
        <taxon>Alveolata</taxon>
        <taxon>Ciliophora</taxon>
        <taxon>Intramacronucleata</taxon>
        <taxon>Oligohymenophorea</taxon>
        <taxon>Hymenostomatida</taxon>
        <taxon>Tetrahymenina</taxon>
        <taxon>Tetrahymenidae</taxon>
        <taxon>Tetrahymena</taxon>
    </lineage>
</organism>
<protein>
    <submittedName>
        <fullName evidence="1">Uncharacterized protein</fullName>
    </submittedName>
</protein>